<keyword evidence="4" id="KW-0997">Cell inner membrane</keyword>
<evidence type="ECO:0000256" key="2">
    <source>
        <dbReference type="ARBA" id="ARBA00005801"/>
    </source>
</evidence>
<comment type="similarity">
    <text evidence="2 8">Belongs to the peptidase A24 family.</text>
</comment>
<evidence type="ECO:0000313" key="13">
    <source>
        <dbReference type="EMBL" id="MFC3102461.1"/>
    </source>
</evidence>
<feature type="domain" description="Prepilin type IV endopeptidase peptidase" evidence="11">
    <location>
        <begin position="135"/>
        <end position="247"/>
    </location>
</feature>
<keyword evidence="6 10" id="KW-1133">Transmembrane helix</keyword>
<feature type="transmembrane region" description="Helical" evidence="10">
    <location>
        <begin position="6"/>
        <end position="32"/>
    </location>
</feature>
<evidence type="ECO:0000256" key="5">
    <source>
        <dbReference type="ARBA" id="ARBA00022692"/>
    </source>
</evidence>
<dbReference type="EC" id="2.1.1.-" evidence="9"/>
<keyword evidence="9" id="KW-0489">Methyltransferase</keyword>
<dbReference type="PANTHER" id="PTHR30487">
    <property type="entry name" value="TYPE 4 PREPILIN-LIKE PROTEINS LEADER PEPTIDE-PROCESSING ENZYME"/>
    <property type="match status" value="1"/>
</dbReference>
<comment type="function">
    <text evidence="9">Plays an essential role in type IV pili and type II pseudopili formation by proteolytically removing the leader sequence from substrate proteins and subsequently monomethylating the alpha-amino group of the newly exposed N-terminal phenylalanine.</text>
</comment>
<keyword evidence="3" id="KW-1003">Cell membrane</keyword>
<proteinExistence type="inferred from homology"/>
<dbReference type="InterPro" id="IPR010627">
    <property type="entry name" value="Prepilin_pept_A24_N"/>
</dbReference>
<evidence type="ECO:0000259" key="12">
    <source>
        <dbReference type="Pfam" id="PF06750"/>
    </source>
</evidence>
<dbReference type="InterPro" id="IPR000045">
    <property type="entry name" value="Prepilin_IV_endopep_pep"/>
</dbReference>
<keyword evidence="9" id="KW-0808">Transferase</keyword>
<keyword evidence="5 9" id="KW-0812">Transmembrane</keyword>
<dbReference type="PANTHER" id="PTHR30487:SF0">
    <property type="entry name" value="PREPILIN LEADER PEPTIDASE_N-METHYLTRANSFERASE-RELATED"/>
    <property type="match status" value="1"/>
</dbReference>
<evidence type="ECO:0000256" key="9">
    <source>
        <dbReference type="RuleBase" id="RU003794"/>
    </source>
</evidence>
<organism evidence="13 14">
    <name type="scientific">Salinisphaera aquimarina</name>
    <dbReference type="NCBI Taxonomy" id="2094031"/>
    <lineage>
        <taxon>Bacteria</taxon>
        <taxon>Pseudomonadati</taxon>
        <taxon>Pseudomonadota</taxon>
        <taxon>Gammaproteobacteria</taxon>
        <taxon>Salinisphaerales</taxon>
        <taxon>Salinisphaeraceae</taxon>
        <taxon>Salinisphaera</taxon>
    </lineage>
</organism>
<name>A0ABV7EKN5_9GAMM</name>
<dbReference type="InterPro" id="IPR014032">
    <property type="entry name" value="Peptidase_A24A_bac"/>
</dbReference>
<evidence type="ECO:0000256" key="7">
    <source>
        <dbReference type="ARBA" id="ARBA00023136"/>
    </source>
</evidence>
<accession>A0ABV7EKN5</accession>
<feature type="transmembrane region" description="Helical" evidence="10">
    <location>
        <begin position="264"/>
        <end position="287"/>
    </location>
</feature>
<dbReference type="Pfam" id="PF06750">
    <property type="entry name" value="A24_N_bact"/>
    <property type="match status" value="1"/>
</dbReference>
<feature type="transmembrane region" description="Helical" evidence="10">
    <location>
        <begin position="186"/>
        <end position="207"/>
    </location>
</feature>
<sequence length="293" mass="31230">MVELFALQPLFCYAAITLFGLIVGSFVNVVILRLPRMMEAEWRASAAEILGQPATADDTVRVNLSRPRSCCGNCGTPIRAIHNIPVLSFVFLRGRCAACGTAISWQYPAIEIASAAMALLVALHFGPTPFMVMALLFSWCLLALAMIDWHTQLLPDALSLPLLWLGLLISLGHNAGFALVDPATAIIGAAAGYLVLWLVFQVFLLVTGKEGMGYGDFKLLAVIGAWLGWQTLPMVLLMASLAGAVVGGALMASGQLARGKPMPFGPWLAIAGWLTLIAGDTIMDGYLTVSGLR</sequence>
<dbReference type="GO" id="GO:0016787">
    <property type="term" value="F:hydrolase activity"/>
    <property type="evidence" value="ECO:0007669"/>
    <property type="project" value="UniProtKB-KW"/>
</dbReference>
<keyword evidence="14" id="KW-1185">Reference proteome</keyword>
<protein>
    <recommendedName>
        <fullName evidence="9">Prepilin leader peptidase/N-methyltransferase</fullName>
        <ecNumber evidence="9">2.1.1.-</ecNumber>
        <ecNumber evidence="9">3.4.23.43</ecNumber>
    </recommendedName>
</protein>
<feature type="domain" description="Prepilin peptidase A24 N-terminal" evidence="12">
    <location>
        <begin position="18"/>
        <end position="125"/>
    </location>
</feature>
<dbReference type="InterPro" id="IPR050882">
    <property type="entry name" value="Prepilin_peptidase/N-MTase"/>
</dbReference>
<evidence type="ECO:0000256" key="4">
    <source>
        <dbReference type="ARBA" id="ARBA00022519"/>
    </source>
</evidence>
<gene>
    <name evidence="13" type="ORF">ACFOSU_00985</name>
</gene>
<reference evidence="14" key="1">
    <citation type="journal article" date="2019" name="Int. J. Syst. Evol. Microbiol.">
        <title>The Global Catalogue of Microorganisms (GCM) 10K type strain sequencing project: providing services to taxonomists for standard genome sequencing and annotation.</title>
        <authorList>
            <consortium name="The Broad Institute Genomics Platform"/>
            <consortium name="The Broad Institute Genome Sequencing Center for Infectious Disease"/>
            <person name="Wu L."/>
            <person name="Ma J."/>
        </authorList>
    </citation>
    <scope>NUCLEOTIDE SEQUENCE [LARGE SCALE GENOMIC DNA]</scope>
    <source>
        <strain evidence="14">KCTC 52640</strain>
    </source>
</reference>
<dbReference type="RefSeq" id="WP_380685548.1">
    <property type="nucleotide sequence ID" value="NZ_JBHRSS010000001.1"/>
</dbReference>
<evidence type="ECO:0000313" key="14">
    <source>
        <dbReference type="Proteomes" id="UP001595462"/>
    </source>
</evidence>
<feature type="transmembrane region" description="Helical" evidence="10">
    <location>
        <begin position="131"/>
        <end position="150"/>
    </location>
</feature>
<dbReference type="PRINTS" id="PR00864">
    <property type="entry name" value="PREPILNPTASE"/>
</dbReference>
<evidence type="ECO:0000256" key="10">
    <source>
        <dbReference type="SAM" id="Phobius"/>
    </source>
</evidence>
<comment type="caution">
    <text evidence="13">The sequence shown here is derived from an EMBL/GenBank/DDBJ whole genome shotgun (WGS) entry which is preliminary data.</text>
</comment>
<evidence type="ECO:0000256" key="3">
    <source>
        <dbReference type="ARBA" id="ARBA00022475"/>
    </source>
</evidence>
<feature type="transmembrane region" description="Helical" evidence="10">
    <location>
        <begin position="162"/>
        <end position="180"/>
    </location>
</feature>
<evidence type="ECO:0000256" key="8">
    <source>
        <dbReference type="RuleBase" id="RU003793"/>
    </source>
</evidence>
<dbReference type="EMBL" id="JBHRSS010000001">
    <property type="protein sequence ID" value="MFC3102461.1"/>
    <property type="molecule type" value="Genomic_DNA"/>
</dbReference>
<dbReference type="Pfam" id="PF01478">
    <property type="entry name" value="Peptidase_A24"/>
    <property type="match status" value="1"/>
</dbReference>
<dbReference type="Proteomes" id="UP001595462">
    <property type="component" value="Unassembled WGS sequence"/>
</dbReference>
<feature type="transmembrane region" description="Helical" evidence="10">
    <location>
        <begin position="219"/>
        <end position="252"/>
    </location>
</feature>
<comment type="subcellular location">
    <subcellularLocation>
        <location evidence="1">Cell inner membrane</location>
        <topology evidence="1">Multi-pass membrane protein</topology>
    </subcellularLocation>
    <subcellularLocation>
        <location evidence="9">Cell membrane</location>
        <topology evidence="9">Multi-pass membrane protein</topology>
    </subcellularLocation>
</comment>
<evidence type="ECO:0000256" key="1">
    <source>
        <dbReference type="ARBA" id="ARBA00004429"/>
    </source>
</evidence>
<evidence type="ECO:0000256" key="6">
    <source>
        <dbReference type="ARBA" id="ARBA00022989"/>
    </source>
</evidence>
<keyword evidence="9 13" id="KW-0378">Hydrolase</keyword>
<keyword evidence="7 10" id="KW-0472">Membrane</keyword>
<dbReference type="EC" id="3.4.23.43" evidence="9"/>
<keyword evidence="9" id="KW-0645">Protease</keyword>
<comment type="catalytic activity">
    <reaction evidence="9">
        <text>Typically cleaves a -Gly-|-Phe- bond to release an N-terminal, basic peptide of 5-8 residues from type IV prepilin, and then N-methylates the new N-terminal amino group, the methyl donor being S-adenosyl-L-methionine.</text>
        <dbReference type="EC" id="3.4.23.43"/>
    </reaction>
</comment>
<evidence type="ECO:0000259" key="11">
    <source>
        <dbReference type="Pfam" id="PF01478"/>
    </source>
</evidence>
<keyword evidence="9" id="KW-0511">Multifunctional enzyme</keyword>
<dbReference type="Gene3D" id="1.20.120.1220">
    <property type="match status" value="1"/>
</dbReference>